<dbReference type="EMBL" id="UINC01001125">
    <property type="protein sequence ID" value="SUZ71536.1"/>
    <property type="molecule type" value="Genomic_DNA"/>
</dbReference>
<gene>
    <name evidence="4" type="ORF">METZ01_LOCUS24390</name>
</gene>
<evidence type="ECO:0000256" key="2">
    <source>
        <dbReference type="ARBA" id="ARBA00022490"/>
    </source>
</evidence>
<accession>A0A381PWS5</accession>
<dbReference type="InterPro" id="IPR005631">
    <property type="entry name" value="SDH"/>
</dbReference>
<protein>
    <recommendedName>
        <fullName evidence="5">FAD assembly factor SdhE</fullName>
    </recommendedName>
</protein>
<organism evidence="4">
    <name type="scientific">marine metagenome</name>
    <dbReference type="NCBI Taxonomy" id="408172"/>
    <lineage>
        <taxon>unclassified sequences</taxon>
        <taxon>metagenomes</taxon>
        <taxon>ecological metagenomes</taxon>
    </lineage>
</organism>
<dbReference type="InterPro" id="IPR036714">
    <property type="entry name" value="SDH_sf"/>
</dbReference>
<evidence type="ECO:0000313" key="4">
    <source>
        <dbReference type="EMBL" id="SUZ71536.1"/>
    </source>
</evidence>
<name>A0A381PWS5_9ZZZZ</name>
<comment type="subcellular location">
    <subcellularLocation>
        <location evidence="1">Cytoplasm</location>
    </subcellularLocation>
</comment>
<proteinExistence type="predicted"/>
<sequence>VNSNLHKKAYFLSRRGLQELDIIFKPFVEERFEALSDKDKLSFLDLLQKDDVDLIDWLLNGTPVPEDFNNIATQIKLYLNHEEK</sequence>
<dbReference type="GO" id="GO:0006105">
    <property type="term" value="P:succinate metabolic process"/>
    <property type="evidence" value="ECO:0007669"/>
    <property type="project" value="TreeGrafter"/>
</dbReference>
<evidence type="ECO:0008006" key="5">
    <source>
        <dbReference type="Google" id="ProtNLM"/>
    </source>
</evidence>
<evidence type="ECO:0000256" key="3">
    <source>
        <dbReference type="ARBA" id="ARBA00023186"/>
    </source>
</evidence>
<keyword evidence="3" id="KW-0143">Chaperone</keyword>
<dbReference type="AlphaFoldDB" id="A0A381PWS5"/>
<feature type="non-terminal residue" evidence="4">
    <location>
        <position position="1"/>
    </location>
</feature>
<dbReference type="InterPro" id="IPR050531">
    <property type="entry name" value="SdhE_FAD_assembly_factor"/>
</dbReference>
<dbReference type="PANTHER" id="PTHR39585:SF1">
    <property type="entry name" value="FAD ASSEMBLY FACTOR SDHE"/>
    <property type="match status" value="1"/>
</dbReference>
<evidence type="ECO:0000256" key="1">
    <source>
        <dbReference type="ARBA" id="ARBA00004496"/>
    </source>
</evidence>
<dbReference type="SUPFAM" id="SSF109910">
    <property type="entry name" value="YgfY-like"/>
    <property type="match status" value="1"/>
</dbReference>
<dbReference type="Pfam" id="PF03937">
    <property type="entry name" value="Sdh5"/>
    <property type="match status" value="1"/>
</dbReference>
<keyword evidence="2" id="KW-0963">Cytoplasm</keyword>
<dbReference type="PANTHER" id="PTHR39585">
    <property type="entry name" value="FAD ASSEMBLY FACTOR SDHE"/>
    <property type="match status" value="1"/>
</dbReference>
<dbReference type="Gene3D" id="1.10.150.250">
    <property type="entry name" value="Flavinator of succinate dehydrogenase"/>
    <property type="match status" value="1"/>
</dbReference>
<dbReference type="GO" id="GO:0005737">
    <property type="term" value="C:cytoplasm"/>
    <property type="evidence" value="ECO:0007669"/>
    <property type="project" value="UniProtKB-SubCell"/>
</dbReference>
<reference evidence="4" key="1">
    <citation type="submission" date="2018-05" db="EMBL/GenBank/DDBJ databases">
        <authorList>
            <person name="Lanie J.A."/>
            <person name="Ng W.-L."/>
            <person name="Kazmierczak K.M."/>
            <person name="Andrzejewski T.M."/>
            <person name="Davidsen T.M."/>
            <person name="Wayne K.J."/>
            <person name="Tettelin H."/>
            <person name="Glass J.I."/>
            <person name="Rusch D."/>
            <person name="Podicherti R."/>
            <person name="Tsui H.-C.T."/>
            <person name="Winkler M.E."/>
        </authorList>
    </citation>
    <scope>NUCLEOTIDE SEQUENCE</scope>
</reference>